<name>A0A8U0A5J5_9EURY</name>
<evidence type="ECO:0000256" key="4">
    <source>
        <dbReference type="SAM" id="MobiDB-lite"/>
    </source>
</evidence>
<dbReference type="PIRSF" id="PIRSF001227">
    <property type="entry name" value="Pen_acylase"/>
    <property type="match status" value="1"/>
</dbReference>
<dbReference type="AlphaFoldDB" id="A0A8U0A5J5"/>
<dbReference type="Gene3D" id="1.10.439.10">
    <property type="entry name" value="Penicillin Amidohydrolase, domain 1"/>
    <property type="match status" value="1"/>
</dbReference>
<dbReference type="InterPro" id="IPR043147">
    <property type="entry name" value="Penicillin_amidase_A-knob"/>
</dbReference>
<dbReference type="InterPro" id="IPR023343">
    <property type="entry name" value="Penicillin_amidase_dom1"/>
</dbReference>
<keyword evidence="2" id="KW-0378">Hydrolase</keyword>
<keyword evidence="3" id="KW-0865">Zymogen</keyword>
<dbReference type="KEGG" id="haad:MW046_13500"/>
<accession>A0A8U0A5J5</accession>
<dbReference type="Gene3D" id="1.10.1400.10">
    <property type="match status" value="1"/>
</dbReference>
<dbReference type="GO" id="GO:0017000">
    <property type="term" value="P:antibiotic biosynthetic process"/>
    <property type="evidence" value="ECO:0007669"/>
    <property type="project" value="InterPro"/>
</dbReference>
<dbReference type="GeneID" id="71929081"/>
<dbReference type="InterPro" id="IPR002692">
    <property type="entry name" value="S45"/>
</dbReference>
<evidence type="ECO:0000256" key="2">
    <source>
        <dbReference type="ARBA" id="ARBA00022801"/>
    </source>
</evidence>
<dbReference type="InterPro" id="IPR014395">
    <property type="entry name" value="Pen/GL7ACA/AHL_acylase"/>
</dbReference>
<protein>
    <submittedName>
        <fullName evidence="5">Penicillin acylase family protein</fullName>
    </submittedName>
</protein>
<dbReference type="RefSeq" id="WP_247995109.1">
    <property type="nucleotide sequence ID" value="NZ_CP096020.1"/>
</dbReference>
<evidence type="ECO:0000256" key="1">
    <source>
        <dbReference type="ARBA" id="ARBA00006586"/>
    </source>
</evidence>
<evidence type="ECO:0000313" key="6">
    <source>
        <dbReference type="Proteomes" id="UP000831768"/>
    </source>
</evidence>
<proteinExistence type="inferred from homology"/>
<keyword evidence="6" id="KW-1185">Reference proteome</keyword>
<dbReference type="Pfam" id="PF01804">
    <property type="entry name" value="Penicil_amidase"/>
    <property type="match status" value="1"/>
</dbReference>
<dbReference type="InterPro" id="IPR029055">
    <property type="entry name" value="Ntn_hydrolases_N"/>
</dbReference>
<dbReference type="PANTHER" id="PTHR34218">
    <property type="entry name" value="PEPTIDASE S45 PENICILLIN AMIDASE"/>
    <property type="match status" value="1"/>
</dbReference>
<feature type="region of interest" description="Disordered" evidence="4">
    <location>
        <begin position="854"/>
        <end position="886"/>
    </location>
</feature>
<dbReference type="PANTHER" id="PTHR34218:SF4">
    <property type="entry name" value="ACYL-HOMOSERINE LACTONE ACYLASE QUIP"/>
    <property type="match status" value="1"/>
</dbReference>
<organism evidence="5 6">
    <name type="scientific">Halocatena salina</name>
    <dbReference type="NCBI Taxonomy" id="2934340"/>
    <lineage>
        <taxon>Archaea</taxon>
        <taxon>Methanobacteriati</taxon>
        <taxon>Methanobacteriota</taxon>
        <taxon>Stenosarchaea group</taxon>
        <taxon>Halobacteria</taxon>
        <taxon>Halobacteriales</taxon>
        <taxon>Natronomonadaceae</taxon>
        <taxon>Halocatena</taxon>
    </lineage>
</organism>
<comment type="similarity">
    <text evidence="1">Belongs to the peptidase S45 family.</text>
</comment>
<geneLocation type="plasmid" evidence="5 6">
    <name>unnamed1</name>
</geneLocation>
<gene>
    <name evidence="5" type="ORF">MW046_13500</name>
</gene>
<feature type="compositionally biased region" description="Polar residues" evidence="4">
    <location>
        <begin position="854"/>
        <end position="865"/>
    </location>
</feature>
<keyword evidence="5" id="KW-0614">Plasmid</keyword>
<dbReference type="Gene3D" id="2.30.120.10">
    <property type="match status" value="1"/>
</dbReference>
<evidence type="ECO:0000313" key="5">
    <source>
        <dbReference type="EMBL" id="UPM44455.1"/>
    </source>
</evidence>
<dbReference type="SUPFAM" id="SSF56235">
    <property type="entry name" value="N-terminal nucleophile aminohydrolases (Ntn hydrolases)"/>
    <property type="match status" value="1"/>
</dbReference>
<dbReference type="GO" id="GO:0016811">
    <property type="term" value="F:hydrolase activity, acting on carbon-nitrogen (but not peptide) bonds, in linear amides"/>
    <property type="evidence" value="ECO:0007669"/>
    <property type="project" value="InterPro"/>
</dbReference>
<dbReference type="InterPro" id="IPR043146">
    <property type="entry name" value="Penicillin_amidase_N_B-knob"/>
</dbReference>
<reference evidence="5" key="1">
    <citation type="submission" date="2022-04" db="EMBL/GenBank/DDBJ databases">
        <title>Halocatena sp. nov., isolated from a salt lake.</title>
        <authorList>
            <person name="Cui H.-L."/>
        </authorList>
    </citation>
    <scope>NUCLEOTIDE SEQUENCE</scope>
    <source>
        <strain evidence="5">AD-1</strain>
        <plasmid evidence="5">unnamed1</plasmid>
    </source>
</reference>
<dbReference type="EMBL" id="CP096020">
    <property type="protein sequence ID" value="UPM44455.1"/>
    <property type="molecule type" value="Genomic_DNA"/>
</dbReference>
<evidence type="ECO:0000256" key="3">
    <source>
        <dbReference type="ARBA" id="ARBA00023145"/>
    </source>
</evidence>
<sequence length="886" mass="98799">MKRRTFLSSTGSFVGAGLLSTGIASATGDDPLTSVEVRTDEHNVSHLYSDDLYDLVFANGYVQARDRLFEMDVLRHVGYGNSAEVIGEAQLQSDIEVRRDLYDKEEITRQYENASEQTQRLLEAFADGVNRKMVEMGATAQLPGEFTALTHAPEPWKPEDSIAVLSYMIGRFGVGGGMELDNARTLARLKRSFEDDREAYEAFGDLNWLRIRDDHYTSIPEEDLTVDGGEDALPYDDVPDEQLRYVDAALGAQPWGIEEEFSLDEWLSRDAKGVMEGFKFGSNALIVDGEHTETGKPMLGGGPQMGYFKPPVIHQVGLHGAGFDVTGVGVVGTPGVIIGRTPKFAWTVTSGRDDQIDTIAVDLHPDDKHRYKWYDEWHEMTTETVKHRASIPASIVNGDPDVRIVEQEVARIEEDGAVMPVVAWNPDERIAWCQRTTTRYEELEGAFMWATLGQRNDLAEFKDQLSEFPFTFNFHYVDEEDIAFIHTGKVPDRNESLDHRLPAPGAAHEWRGMQVGLGLGTHYTNPSQGYVVNWNNGPCAGWRAGDKPLNWGSIHRAELLDQYTQQALKDGPLSLKDVEEIIDSVSIHDAAASYTVPTLIEAGQNSDDRRLQSMAAELEAWKQTNYKWHGENARYDSGGMAIWEETRRELQSLVFSDELGEQTPSLTFEPPQARHAADHGNAEQDIVLVDAVAGRTTHTWFEDVEERDLSTAGRKRRQSATVREALRRAGTTLEERYGSADPADWQLDVRQSPFRSLGGSTQTSIDMINRATYNQAIAMGEGLDSSKHVLVPSNTGHLSFGEVLSTRISGDEPARLTEQLEEYVNFDYIPHPYTREQVERLAVEKRTLQTAKTSLNDPIQPSGTLPDSVKQGIVGKIQTDGNESEG</sequence>
<dbReference type="Proteomes" id="UP000831768">
    <property type="component" value="Plasmid unnamed1"/>
</dbReference>
<dbReference type="Gene3D" id="3.60.20.10">
    <property type="entry name" value="Glutamine Phosphoribosylpyrophosphate, subunit 1, domain 1"/>
    <property type="match status" value="1"/>
</dbReference>